<proteinExistence type="predicted"/>
<accession>A0A9N9C693</accession>
<protein>
    <submittedName>
        <fullName evidence="1">12084_t:CDS:1</fullName>
    </submittedName>
</protein>
<organism evidence="1 2">
    <name type="scientific">Dentiscutata erythropus</name>
    <dbReference type="NCBI Taxonomy" id="1348616"/>
    <lineage>
        <taxon>Eukaryota</taxon>
        <taxon>Fungi</taxon>
        <taxon>Fungi incertae sedis</taxon>
        <taxon>Mucoromycota</taxon>
        <taxon>Glomeromycotina</taxon>
        <taxon>Glomeromycetes</taxon>
        <taxon>Diversisporales</taxon>
        <taxon>Gigasporaceae</taxon>
        <taxon>Dentiscutata</taxon>
    </lineage>
</organism>
<reference evidence="1" key="1">
    <citation type="submission" date="2021-06" db="EMBL/GenBank/DDBJ databases">
        <authorList>
            <person name="Kallberg Y."/>
            <person name="Tangrot J."/>
            <person name="Rosling A."/>
        </authorList>
    </citation>
    <scope>NUCLEOTIDE SEQUENCE</scope>
    <source>
        <strain evidence="1">MA453B</strain>
    </source>
</reference>
<feature type="non-terminal residue" evidence="1">
    <location>
        <position position="80"/>
    </location>
</feature>
<comment type="caution">
    <text evidence="1">The sequence shown here is derived from an EMBL/GenBank/DDBJ whole genome shotgun (WGS) entry which is preliminary data.</text>
</comment>
<dbReference type="AlphaFoldDB" id="A0A9N9C693"/>
<keyword evidence="2" id="KW-1185">Reference proteome</keyword>
<dbReference type="EMBL" id="CAJVPY010003388">
    <property type="protein sequence ID" value="CAG8590489.1"/>
    <property type="molecule type" value="Genomic_DNA"/>
</dbReference>
<evidence type="ECO:0000313" key="1">
    <source>
        <dbReference type="EMBL" id="CAG8590489.1"/>
    </source>
</evidence>
<name>A0A9N9C693_9GLOM</name>
<evidence type="ECO:0000313" key="2">
    <source>
        <dbReference type="Proteomes" id="UP000789405"/>
    </source>
</evidence>
<dbReference type="Proteomes" id="UP000789405">
    <property type="component" value="Unassembled WGS sequence"/>
</dbReference>
<dbReference type="OrthoDB" id="2303295at2759"/>
<sequence length="80" mass="9086">MWADTLAIVEAYDSNGNKISRDSSSAHKGFHLMIPNDYDGYKLIFTVVSSYEDWKEYGPFTNSKDIEWVISGSVGDWDIT</sequence>
<gene>
    <name evidence="1" type="ORF">DERYTH_LOCUS7136</name>
</gene>